<keyword evidence="6" id="KW-1133">Transmembrane helix</keyword>
<gene>
    <name evidence="7" type="ORF">I5776_18100</name>
</gene>
<evidence type="ECO:0000256" key="4">
    <source>
        <dbReference type="PIRNR" id="PIRNR005690"/>
    </source>
</evidence>
<proteinExistence type="inferred from homology"/>
<evidence type="ECO:0000256" key="3">
    <source>
        <dbReference type="ARBA" id="ARBA00023136"/>
    </source>
</evidence>
<evidence type="ECO:0000256" key="5">
    <source>
        <dbReference type="SAM" id="MobiDB-lite"/>
    </source>
</evidence>
<accession>A0ABX7E0R8</accession>
<protein>
    <submittedName>
        <fullName evidence="7">Spore germination protein</fullName>
    </submittedName>
</protein>
<name>A0ABX7E0R8_9BACI</name>
<comment type="similarity">
    <text evidence="2 4">Belongs to the GerABKA family.</text>
</comment>
<evidence type="ECO:0000256" key="2">
    <source>
        <dbReference type="ARBA" id="ARBA00005278"/>
    </source>
</evidence>
<evidence type="ECO:0000313" key="8">
    <source>
        <dbReference type="Proteomes" id="UP000595691"/>
    </source>
</evidence>
<dbReference type="InterPro" id="IPR050768">
    <property type="entry name" value="UPF0353/GerABKA_families"/>
</dbReference>
<organism evidence="7 8">
    <name type="scientific">Heyndrickxia vini</name>
    <dbReference type="NCBI Taxonomy" id="1476025"/>
    <lineage>
        <taxon>Bacteria</taxon>
        <taxon>Bacillati</taxon>
        <taxon>Bacillota</taxon>
        <taxon>Bacilli</taxon>
        <taxon>Bacillales</taxon>
        <taxon>Bacillaceae</taxon>
        <taxon>Heyndrickxia</taxon>
    </lineage>
</organism>
<comment type="subcellular location">
    <subcellularLocation>
        <location evidence="4">Cell membrane</location>
    </subcellularLocation>
    <subcellularLocation>
        <location evidence="1">Membrane</location>
        <topology evidence="1">Multi-pass membrane protein</topology>
    </subcellularLocation>
</comment>
<dbReference type="InterPro" id="IPR004995">
    <property type="entry name" value="Spore_Ger"/>
</dbReference>
<dbReference type="PANTHER" id="PTHR22550:SF5">
    <property type="entry name" value="LEUCINE ZIPPER PROTEIN 4"/>
    <property type="match status" value="1"/>
</dbReference>
<feature type="transmembrane region" description="Helical" evidence="6">
    <location>
        <begin position="441"/>
        <end position="467"/>
    </location>
</feature>
<evidence type="ECO:0000256" key="1">
    <source>
        <dbReference type="ARBA" id="ARBA00004141"/>
    </source>
</evidence>
<dbReference type="Proteomes" id="UP000595691">
    <property type="component" value="Chromosome"/>
</dbReference>
<sequence>MPNWLKNFSKNKKRNVKKGKDISGQTTVSISEDEIGTNLDENIKKIIKATGNSSDIVIRKMHVNDSIHFAVLYTDGLVDNNTINDFLLEGLLHDNGIFYPVSAEHALHLIKDKMIAIGGITSIYRWDDLFQSLFSGATIILIDQANEALSVSTVGGEKRQISEPGTETTIRGPREGFTETLRTNTALIRRRIKNPNLWLETIKIGKETQTDVAIMYINGIANDNIIKEIRKRLQRIDIDGILESGYIEQLIEDQTFTSFPTLYHTERPDVVAANILEGRIAILVDGTPFILTAPALFVEFFQAADDYYSRFDISSGIRLLRVLAFFISLTAPSIYIAATTFHQEMIPTLLLITIAAQRETVPFPAFVEAVIMEVIFEILREAGVRLPKAIGQTVSIVGALVIGQAAVQAGIVSPAMVIIVSITAIANFSTPSFSMAIAARLIRFLFMILAATFGFYGLIMGVLVMLIHLCSLRSFGVPYMSPLAPFIKNNVDDTITRMPIWAFKERPRLISQKNIVRSGKNQKPQPPKQHTKQQNNQNGESE</sequence>
<dbReference type="PIRSF" id="PIRSF005690">
    <property type="entry name" value="GerBA"/>
    <property type="match status" value="1"/>
</dbReference>
<dbReference type="EMBL" id="CP065425">
    <property type="protein sequence ID" value="QQZ08908.1"/>
    <property type="molecule type" value="Genomic_DNA"/>
</dbReference>
<keyword evidence="6" id="KW-0812">Transmembrane</keyword>
<keyword evidence="3 4" id="KW-0472">Membrane</keyword>
<feature type="compositionally biased region" description="Low complexity" evidence="5">
    <location>
        <begin position="532"/>
        <end position="542"/>
    </location>
</feature>
<feature type="transmembrane region" description="Helical" evidence="6">
    <location>
        <begin position="319"/>
        <end position="341"/>
    </location>
</feature>
<dbReference type="Pfam" id="PF03323">
    <property type="entry name" value="GerA"/>
    <property type="match status" value="1"/>
</dbReference>
<dbReference type="RefSeq" id="WP_202777885.1">
    <property type="nucleotide sequence ID" value="NZ_CP065425.1"/>
</dbReference>
<evidence type="ECO:0000313" key="7">
    <source>
        <dbReference type="EMBL" id="QQZ08908.1"/>
    </source>
</evidence>
<reference evidence="7 8" key="1">
    <citation type="submission" date="2020-11" db="EMBL/GenBank/DDBJ databases">
        <title>Taxonomic evaluation of the Bacillus sporothermodurans group of bacteria based on whole genome sequences.</title>
        <authorList>
            <person name="Fiedler G."/>
            <person name="Herbstmann A.-D."/>
            <person name="Doll E."/>
            <person name="Wenning M."/>
            <person name="Brinks E."/>
            <person name="Kabisch J."/>
            <person name="Breitenwieser F."/>
            <person name="Lappann M."/>
            <person name="Boehnlein C."/>
            <person name="Franz C."/>
        </authorList>
    </citation>
    <scope>NUCLEOTIDE SEQUENCE [LARGE SCALE GENOMIC DNA]</scope>
    <source>
        <strain evidence="7 8">JCM 19841</strain>
    </source>
</reference>
<keyword evidence="8" id="KW-1185">Reference proteome</keyword>
<feature type="transmembrane region" description="Helical" evidence="6">
    <location>
        <begin position="411"/>
        <end position="429"/>
    </location>
</feature>
<dbReference type="PANTHER" id="PTHR22550">
    <property type="entry name" value="SPORE GERMINATION PROTEIN"/>
    <property type="match status" value="1"/>
</dbReference>
<evidence type="ECO:0000256" key="6">
    <source>
        <dbReference type="SAM" id="Phobius"/>
    </source>
</evidence>
<feature type="region of interest" description="Disordered" evidence="5">
    <location>
        <begin position="515"/>
        <end position="542"/>
    </location>
</feature>